<gene>
    <name evidence="2" type="ORF">F1720_02715</name>
    <name evidence="3" type="ORF">SAMN04490181_4555</name>
</gene>
<reference evidence="2 5" key="2">
    <citation type="submission" date="2019-09" db="EMBL/GenBank/DDBJ databases">
        <title>Draft genome sequence of Pseudomonas brenneri CCUG 51514(T).</title>
        <authorList>
            <person name="Tunovic T."/>
            <person name="Pineiro-Iglesias B."/>
            <person name="Unosson C."/>
            <person name="Inganas E."/>
            <person name="Ohlen M."/>
            <person name="Cardew S."/>
            <person name="Jensie-Markopoulos S."/>
            <person name="Salva-Serra F."/>
            <person name="Jaen-Luchoro D."/>
            <person name="Svensson-Stadler L."/>
            <person name="Chun J."/>
            <person name="Moore E."/>
        </authorList>
    </citation>
    <scope>NUCLEOTIDE SEQUENCE [LARGE SCALE GENOMIC DNA]</scope>
    <source>
        <strain evidence="2 5">CCUG 51514</strain>
    </source>
</reference>
<evidence type="ECO:0000313" key="5">
    <source>
        <dbReference type="Proteomes" id="UP000325296"/>
    </source>
</evidence>
<dbReference type="AlphaFoldDB" id="A0A5B2V151"/>
<evidence type="ECO:0000313" key="4">
    <source>
        <dbReference type="Proteomes" id="UP000199620"/>
    </source>
</evidence>
<reference evidence="3 4" key="1">
    <citation type="submission" date="2016-10" db="EMBL/GenBank/DDBJ databases">
        <authorList>
            <person name="Varghese N."/>
            <person name="Submissions S."/>
        </authorList>
    </citation>
    <scope>NUCLEOTIDE SEQUENCE [LARGE SCALE GENOMIC DNA]</scope>
    <source>
        <strain evidence="3 4">BS2771</strain>
    </source>
</reference>
<sequence length="1261" mass="137883">MSDGEKNAQGRIIGFDPRILFTKGLQLDTADLVVGAATDETVGRLSAMSFLALNDRNGAQIFLNVTIVAPPFSAWPLSDDDILELVRKGFLALNGQSLGERELESVRRRLVIRRCPDLDTKGLLAQISSLTRTLVIVPMAHVYRDAAVTDVENPSRAASRLVEHLWVPHLATWSDKCVKSLADSGNYLVLSTPEDPPTDERLKEQLNSVENLYPVYLLNDAVDLINRLISENAPRWIGLAVCGRVDEALSEIWALDVEEPVKRQLEIQALNRSSFRERTLSALEAYVEKGFDLTPDLAVRFGRIAYRSDAPHLAARLIGDGVDSTLDIGLLEKTLVTCDSMGDGALALRVSQRLKSLFPESPFLDRYREGWLIMLSGATDLSSFHEALPTLELLGFESEIAKTLLSPSDAGIDALIVAAGNETTHDKDLASLCGATYALARLDAKYAINRALSISPAGLFKRRAAWLLISAMRRLFLRSAPGDDVVGIIQPPLAYLRHYLSENPDDVEAREAFTALFAVESSASLGTPILIAQTLNLAHESRACLVQDNPKVLMATAVQVDRFLGDAEAWLGKVGVYDVSHTEIPAELIQGEPLALLNALESLVREISIDPEGNLEYAEHLSFLACGVARHVSDTTADINALRFVACCYAGSGQTQRARDRAEQILELTGDSVARQRAAWVAFADIYHRTRGPLPALLGLAFALELKHPVSADELWWEGYTLIRIVRDLGLTEYAQTSLDHLRQVTALLDEPADTEKRIRTLELSLRLIGAQHLDAAMQLALVDDAAQHCSEVLQGRDEILPATVILAQSIGLLEHSGNAEASIDHARETLEKALARIEASQANYVRAMTASDPTIEDILHLTRRVDPTRNSGDAPGDLRVAEISARRFLKAGKGARSPDAVATTLELIADRALDPLQNARELETQWPLKYAHTLCPEDGAVMMLGTDSEGALVTLTVEQGETVVSTQDASETDFATAVEDWTKVYPHRYGYINREEGNNEFFLSMADLHVPIPKAKRLIVVAEPGVQQVPINLALINDNFAGYQRAIGYVPSLTWLEAKSRQPRILEPRRVAWISEATGGHENDVLIRVLERNEYTLREHGFEVETQGKIPSTLKAAQIAVVAAHGDVGAGGRFFHRVSDEGSLVVSPAALANALEGSDLAILFVCSGGRTDKHPHGNTAVGLPKHLLSRGCRTVIASPWPLFASIAGPWLESFLRSWDEGVSALDATFLANQAVEMHFGNVPQYSLAMTVYGDVLMTKV</sequence>
<dbReference type="OrthoDB" id="7592245at2"/>
<evidence type="ECO:0000313" key="3">
    <source>
        <dbReference type="EMBL" id="SDV08892.1"/>
    </source>
</evidence>
<dbReference type="InterPro" id="IPR024983">
    <property type="entry name" value="CHAT_dom"/>
</dbReference>
<organism evidence="2 5">
    <name type="scientific">Pseudomonas brenneri</name>
    <dbReference type="NCBI Taxonomy" id="129817"/>
    <lineage>
        <taxon>Bacteria</taxon>
        <taxon>Pseudomonadati</taxon>
        <taxon>Pseudomonadota</taxon>
        <taxon>Gammaproteobacteria</taxon>
        <taxon>Pseudomonadales</taxon>
        <taxon>Pseudomonadaceae</taxon>
        <taxon>Pseudomonas</taxon>
    </lineage>
</organism>
<keyword evidence="4" id="KW-1185">Reference proteome</keyword>
<dbReference type="Proteomes" id="UP000199620">
    <property type="component" value="Chromosome I"/>
</dbReference>
<protein>
    <submittedName>
        <fullName evidence="2">CHAT domain-containing protein</fullName>
    </submittedName>
</protein>
<dbReference type="Proteomes" id="UP000325296">
    <property type="component" value="Unassembled WGS sequence"/>
</dbReference>
<proteinExistence type="predicted"/>
<dbReference type="Pfam" id="PF12770">
    <property type="entry name" value="CHAT"/>
    <property type="match status" value="1"/>
</dbReference>
<dbReference type="EMBL" id="LT629800">
    <property type="protein sequence ID" value="SDV08892.1"/>
    <property type="molecule type" value="Genomic_DNA"/>
</dbReference>
<evidence type="ECO:0000259" key="1">
    <source>
        <dbReference type="Pfam" id="PF12770"/>
    </source>
</evidence>
<feature type="domain" description="CHAT" evidence="1">
    <location>
        <begin position="1014"/>
        <end position="1223"/>
    </location>
</feature>
<evidence type="ECO:0000313" key="2">
    <source>
        <dbReference type="EMBL" id="KAA2232478.1"/>
    </source>
</evidence>
<dbReference type="EMBL" id="VUOL01000002">
    <property type="protein sequence ID" value="KAA2232478.1"/>
    <property type="molecule type" value="Genomic_DNA"/>
</dbReference>
<accession>A0A5B2V151</accession>
<name>A0A5B2V151_9PSED</name>
<dbReference type="RefSeq" id="WP_090292532.1">
    <property type="nucleotide sequence ID" value="NZ_BMNU01000003.1"/>
</dbReference>